<comment type="cofactor">
    <cofactor evidence="1">
        <name>pyridoxal 5'-phosphate</name>
        <dbReference type="ChEBI" id="CHEBI:597326"/>
    </cofactor>
</comment>
<dbReference type="GO" id="GO:0008483">
    <property type="term" value="F:transaminase activity"/>
    <property type="evidence" value="ECO:0007669"/>
    <property type="project" value="UniProtKB-KW"/>
</dbReference>
<gene>
    <name evidence="5" type="ORF">COX46_00890</name>
</gene>
<reference evidence="5 6" key="1">
    <citation type="submission" date="2017-09" db="EMBL/GenBank/DDBJ databases">
        <title>Depth-based differentiation of microbial function through sediment-hosted aquifers and enrichment of novel symbionts in the deep terrestrial subsurface.</title>
        <authorList>
            <person name="Probst A.J."/>
            <person name="Ladd B."/>
            <person name="Jarett J.K."/>
            <person name="Geller-Mcgrath D.E."/>
            <person name="Sieber C.M."/>
            <person name="Emerson J.B."/>
            <person name="Anantharaman K."/>
            <person name="Thomas B.C."/>
            <person name="Malmstrom R."/>
            <person name="Stieglmeier M."/>
            <person name="Klingl A."/>
            <person name="Woyke T."/>
            <person name="Ryan C.M."/>
            <person name="Banfield J.F."/>
        </authorList>
    </citation>
    <scope>NUCLEOTIDE SEQUENCE [LARGE SCALE GENOMIC DNA]</scope>
    <source>
        <strain evidence="5">CG23_combo_of_CG06-09_8_20_14_all_48_7</strain>
    </source>
</reference>
<evidence type="ECO:0000256" key="1">
    <source>
        <dbReference type="ARBA" id="ARBA00001933"/>
    </source>
</evidence>
<dbReference type="SUPFAM" id="SSF53383">
    <property type="entry name" value="PLP-dependent transferases"/>
    <property type="match status" value="1"/>
</dbReference>
<evidence type="ECO:0000313" key="6">
    <source>
        <dbReference type="Proteomes" id="UP000230392"/>
    </source>
</evidence>
<proteinExistence type="predicted"/>
<organism evidence="5 6">
    <name type="scientific">bacterium (Candidatus Ratteibacteria) CG23_combo_of_CG06-09_8_20_14_all_48_7</name>
    <dbReference type="NCBI Taxonomy" id="2014292"/>
    <lineage>
        <taxon>Bacteria</taxon>
        <taxon>Candidatus Ratteibacteria</taxon>
    </lineage>
</organism>
<dbReference type="Proteomes" id="UP000230392">
    <property type="component" value="Unassembled WGS sequence"/>
</dbReference>
<evidence type="ECO:0000256" key="3">
    <source>
        <dbReference type="ARBA" id="ARBA00022679"/>
    </source>
</evidence>
<dbReference type="PANTHER" id="PTHR42832:SF1">
    <property type="entry name" value="GLUTAMATE-PYRUVATE AMINOTRANSFERASE ALAC"/>
    <property type="match status" value="1"/>
</dbReference>
<keyword evidence="3 5" id="KW-0808">Transferase</keyword>
<protein>
    <submittedName>
        <fullName evidence="5">Aminotransferase</fullName>
    </submittedName>
</protein>
<dbReference type="InterPro" id="IPR015424">
    <property type="entry name" value="PyrdxlP-dep_Trfase"/>
</dbReference>
<feature type="domain" description="Aminotransferase class I/classII large" evidence="4">
    <location>
        <begin position="33"/>
        <end position="102"/>
    </location>
</feature>
<dbReference type="InterPro" id="IPR015422">
    <property type="entry name" value="PyrdxlP-dep_Trfase_small"/>
</dbReference>
<dbReference type="GO" id="GO:0030170">
    <property type="term" value="F:pyridoxal phosphate binding"/>
    <property type="evidence" value="ECO:0007669"/>
    <property type="project" value="InterPro"/>
</dbReference>
<evidence type="ECO:0000313" key="5">
    <source>
        <dbReference type="EMBL" id="PIP16660.1"/>
    </source>
</evidence>
<evidence type="ECO:0000259" key="4">
    <source>
        <dbReference type="Pfam" id="PF00155"/>
    </source>
</evidence>
<dbReference type="InterPro" id="IPR050881">
    <property type="entry name" value="LL-DAP_aminotransferase"/>
</dbReference>
<evidence type="ECO:0000256" key="2">
    <source>
        <dbReference type="ARBA" id="ARBA00022576"/>
    </source>
</evidence>
<dbReference type="Pfam" id="PF00155">
    <property type="entry name" value="Aminotran_1_2"/>
    <property type="match status" value="1"/>
</dbReference>
<dbReference type="EMBL" id="PCRF01000040">
    <property type="protein sequence ID" value="PIP16660.1"/>
    <property type="molecule type" value="Genomic_DNA"/>
</dbReference>
<feature type="non-terminal residue" evidence="5">
    <location>
        <position position="103"/>
    </location>
</feature>
<dbReference type="Gene3D" id="3.40.640.10">
    <property type="entry name" value="Type I PLP-dependent aspartate aminotransferase-like (Major domain)"/>
    <property type="match status" value="1"/>
</dbReference>
<dbReference type="PANTHER" id="PTHR42832">
    <property type="entry name" value="AMINO ACID AMINOTRANSFERASE"/>
    <property type="match status" value="1"/>
</dbReference>
<comment type="caution">
    <text evidence="5">The sequence shown here is derived from an EMBL/GenBank/DDBJ whole genome shotgun (WGS) entry which is preliminary data.</text>
</comment>
<keyword evidence="2 5" id="KW-0032">Aminotransferase</keyword>
<dbReference type="InterPro" id="IPR015421">
    <property type="entry name" value="PyrdxlP-dep_Trfase_major"/>
</dbReference>
<sequence length="103" mass="11701">MKEWESSRIANLPPYLFERINRQKIQARSEGWDVIDLGMGNPDLPTPAHIIAKLKEVADDPKAHRYSASKGIKGLRKAIVEWYRKRFSVNLDADKEVVAVIGS</sequence>
<dbReference type="InterPro" id="IPR004839">
    <property type="entry name" value="Aminotransferase_I/II_large"/>
</dbReference>
<dbReference type="Gene3D" id="3.90.1150.10">
    <property type="entry name" value="Aspartate Aminotransferase, domain 1"/>
    <property type="match status" value="1"/>
</dbReference>
<accession>A0A2G9YBR1</accession>
<name>A0A2G9YBR1_9BACT</name>
<dbReference type="AlphaFoldDB" id="A0A2G9YBR1"/>